<keyword evidence="7" id="KW-0503">Monooxygenase</keyword>
<evidence type="ECO:0000256" key="1">
    <source>
        <dbReference type="ARBA" id="ARBA00001971"/>
    </source>
</evidence>
<dbReference type="PANTHER" id="PTHR47955:SF19">
    <property type="entry name" value="CYTOCHROME P450 71A9-LIKE ISOFORM X1"/>
    <property type="match status" value="1"/>
</dbReference>
<dbReference type="GO" id="GO:0005506">
    <property type="term" value="F:iron ion binding"/>
    <property type="evidence" value="ECO:0007669"/>
    <property type="project" value="InterPro"/>
</dbReference>
<dbReference type="GO" id="GO:0016705">
    <property type="term" value="F:oxidoreductase activity, acting on paired donors, with incorporation or reduction of molecular oxygen"/>
    <property type="evidence" value="ECO:0007669"/>
    <property type="project" value="InterPro"/>
</dbReference>
<keyword evidence="5" id="KW-0560">Oxidoreductase</keyword>
<evidence type="ECO:0000256" key="7">
    <source>
        <dbReference type="ARBA" id="ARBA00023033"/>
    </source>
</evidence>
<dbReference type="AlphaFoldDB" id="A0A3S3ME30"/>
<keyword evidence="4" id="KW-0479">Metal-binding</keyword>
<dbReference type="GO" id="GO:0004497">
    <property type="term" value="F:monooxygenase activity"/>
    <property type="evidence" value="ECO:0007669"/>
    <property type="project" value="UniProtKB-KW"/>
</dbReference>
<gene>
    <name evidence="8" type="ORF">CKAN_00029600</name>
</gene>
<protein>
    <submittedName>
        <fullName evidence="8">Cytochrome P450 71A1-like protein</fullName>
    </submittedName>
</protein>
<dbReference type="STRING" id="337451.A0A3S3ME30"/>
<evidence type="ECO:0000256" key="2">
    <source>
        <dbReference type="ARBA" id="ARBA00010617"/>
    </source>
</evidence>
<evidence type="ECO:0000256" key="5">
    <source>
        <dbReference type="ARBA" id="ARBA00023002"/>
    </source>
</evidence>
<organism evidence="8 9">
    <name type="scientific">Cinnamomum micranthum f. kanehirae</name>
    <dbReference type="NCBI Taxonomy" id="337451"/>
    <lineage>
        <taxon>Eukaryota</taxon>
        <taxon>Viridiplantae</taxon>
        <taxon>Streptophyta</taxon>
        <taxon>Embryophyta</taxon>
        <taxon>Tracheophyta</taxon>
        <taxon>Spermatophyta</taxon>
        <taxon>Magnoliopsida</taxon>
        <taxon>Magnoliidae</taxon>
        <taxon>Laurales</taxon>
        <taxon>Lauraceae</taxon>
        <taxon>Cinnamomum</taxon>
    </lineage>
</organism>
<evidence type="ECO:0000313" key="8">
    <source>
        <dbReference type="EMBL" id="RWR72097.1"/>
    </source>
</evidence>
<dbReference type="OrthoDB" id="2789670at2759"/>
<keyword evidence="3" id="KW-0349">Heme</keyword>
<dbReference type="Pfam" id="PF00067">
    <property type="entry name" value="p450"/>
    <property type="match status" value="1"/>
</dbReference>
<evidence type="ECO:0000256" key="3">
    <source>
        <dbReference type="ARBA" id="ARBA00022617"/>
    </source>
</evidence>
<dbReference type="SUPFAM" id="SSF48264">
    <property type="entry name" value="Cytochrome P450"/>
    <property type="match status" value="1"/>
</dbReference>
<reference evidence="8 9" key="1">
    <citation type="journal article" date="2019" name="Nat. Plants">
        <title>Stout camphor tree genome fills gaps in understanding of flowering plant genome evolution.</title>
        <authorList>
            <person name="Chaw S.M."/>
            <person name="Liu Y.C."/>
            <person name="Wu Y.W."/>
            <person name="Wang H.Y."/>
            <person name="Lin C.I."/>
            <person name="Wu C.S."/>
            <person name="Ke H.M."/>
            <person name="Chang L.Y."/>
            <person name="Hsu C.Y."/>
            <person name="Yang H.T."/>
            <person name="Sudianto E."/>
            <person name="Hsu M.H."/>
            <person name="Wu K.P."/>
            <person name="Wang L.N."/>
            <person name="Leebens-Mack J.H."/>
            <person name="Tsai I.J."/>
        </authorList>
    </citation>
    <scope>NUCLEOTIDE SEQUENCE [LARGE SCALE GENOMIC DNA]</scope>
    <source>
        <strain evidence="9">cv. Chaw 1501</strain>
        <tissue evidence="8">Young leaves</tissue>
    </source>
</reference>
<name>A0A3S3ME30_9MAGN</name>
<dbReference type="InterPro" id="IPR001128">
    <property type="entry name" value="Cyt_P450"/>
</dbReference>
<dbReference type="InterPro" id="IPR002401">
    <property type="entry name" value="Cyt_P450_E_grp-I"/>
</dbReference>
<comment type="similarity">
    <text evidence="2">Belongs to the cytochrome P450 family.</text>
</comment>
<keyword evidence="6" id="KW-0408">Iron</keyword>
<proteinExistence type="inferred from homology"/>
<evidence type="ECO:0000256" key="6">
    <source>
        <dbReference type="ARBA" id="ARBA00023004"/>
    </source>
</evidence>
<sequence length="332" mass="37809">MTLRFQVGLRSSLQNTSFMIAPMSSLLLMELTGGMYKLGLYSNDVLCRVAFGRDFSQGGDYDRHGFQKMLDEYQVLLGGFSVGDFFPSMDWISSLTGMKKRLEETFRRFDRFFDEIIEEHRDPKRAIEEHKDLVDVLLDVQKNGSLDMPLTMDNIKAVILDMFAAGTDTTFITLDWGMTELITNPRVMKKAQDEVQRAVGDRSIVLESDLQELHYLKAVIKRDLPAASSGSSISPKRVHGRSDHRRISWAVLWIIRGRILNLYHLDLGGEGALQSHLEQLLLSLLLLSFSTALDWELPPHGIDVKDLNMTEVFGISMHRIDELIVVARPRFT</sequence>
<dbReference type="Gene3D" id="1.10.630.10">
    <property type="entry name" value="Cytochrome P450"/>
    <property type="match status" value="1"/>
</dbReference>
<comment type="caution">
    <text evidence="8">The sequence shown here is derived from an EMBL/GenBank/DDBJ whole genome shotgun (WGS) entry which is preliminary data.</text>
</comment>
<dbReference type="EMBL" id="QPKB01000001">
    <property type="protein sequence ID" value="RWR72097.1"/>
    <property type="molecule type" value="Genomic_DNA"/>
</dbReference>
<dbReference type="PRINTS" id="PR00463">
    <property type="entry name" value="EP450I"/>
</dbReference>
<keyword evidence="9" id="KW-1185">Reference proteome</keyword>
<accession>A0A3S3ME30</accession>
<dbReference type="GO" id="GO:0020037">
    <property type="term" value="F:heme binding"/>
    <property type="evidence" value="ECO:0007669"/>
    <property type="project" value="InterPro"/>
</dbReference>
<dbReference type="PANTHER" id="PTHR47955">
    <property type="entry name" value="CYTOCHROME P450 FAMILY 71 PROTEIN"/>
    <property type="match status" value="1"/>
</dbReference>
<comment type="cofactor">
    <cofactor evidence="1">
        <name>heme</name>
        <dbReference type="ChEBI" id="CHEBI:30413"/>
    </cofactor>
</comment>
<evidence type="ECO:0000256" key="4">
    <source>
        <dbReference type="ARBA" id="ARBA00022723"/>
    </source>
</evidence>
<dbReference type="Proteomes" id="UP000283530">
    <property type="component" value="Unassembled WGS sequence"/>
</dbReference>
<dbReference type="InterPro" id="IPR036396">
    <property type="entry name" value="Cyt_P450_sf"/>
</dbReference>
<evidence type="ECO:0000313" key="9">
    <source>
        <dbReference type="Proteomes" id="UP000283530"/>
    </source>
</evidence>